<name>A0ABP8B227_9ACTN</name>
<gene>
    <name evidence="1" type="ORF">GCM10022252_43280</name>
</gene>
<dbReference type="EMBL" id="BAABAQ010000007">
    <property type="protein sequence ID" value="GAA4196252.1"/>
    <property type="molecule type" value="Genomic_DNA"/>
</dbReference>
<proteinExistence type="predicted"/>
<reference evidence="2" key="1">
    <citation type="journal article" date="2019" name="Int. J. Syst. Evol. Microbiol.">
        <title>The Global Catalogue of Microorganisms (GCM) 10K type strain sequencing project: providing services to taxonomists for standard genome sequencing and annotation.</title>
        <authorList>
            <consortium name="The Broad Institute Genomics Platform"/>
            <consortium name="The Broad Institute Genome Sequencing Center for Infectious Disease"/>
            <person name="Wu L."/>
            <person name="Ma J."/>
        </authorList>
    </citation>
    <scope>NUCLEOTIDE SEQUENCE [LARGE SCALE GENOMIC DNA]</scope>
    <source>
        <strain evidence="2">JCM 17388</strain>
    </source>
</reference>
<protein>
    <submittedName>
        <fullName evidence="1">Uncharacterized protein</fullName>
    </submittedName>
</protein>
<dbReference type="RefSeq" id="WP_344919793.1">
    <property type="nucleotide sequence ID" value="NZ_BAABAQ010000007.1"/>
</dbReference>
<keyword evidence="2" id="KW-1185">Reference proteome</keyword>
<organism evidence="1 2">
    <name type="scientific">Streptosporangium oxazolinicum</name>
    <dbReference type="NCBI Taxonomy" id="909287"/>
    <lineage>
        <taxon>Bacteria</taxon>
        <taxon>Bacillati</taxon>
        <taxon>Actinomycetota</taxon>
        <taxon>Actinomycetes</taxon>
        <taxon>Streptosporangiales</taxon>
        <taxon>Streptosporangiaceae</taxon>
        <taxon>Streptosporangium</taxon>
    </lineage>
</organism>
<evidence type="ECO:0000313" key="1">
    <source>
        <dbReference type="EMBL" id="GAA4196252.1"/>
    </source>
</evidence>
<accession>A0ABP8B227</accession>
<sequence>MAPPPRPVRTTAGTTPYRVLSAPPVLSAVLVVTGGPVRAADDRRAPIALAASTLIGADTRPPTSRQGLPGGTE</sequence>
<evidence type="ECO:0000313" key="2">
    <source>
        <dbReference type="Proteomes" id="UP001501251"/>
    </source>
</evidence>
<comment type="caution">
    <text evidence="1">The sequence shown here is derived from an EMBL/GenBank/DDBJ whole genome shotgun (WGS) entry which is preliminary data.</text>
</comment>
<dbReference type="Proteomes" id="UP001501251">
    <property type="component" value="Unassembled WGS sequence"/>
</dbReference>